<dbReference type="Pfam" id="PF08240">
    <property type="entry name" value="ADH_N"/>
    <property type="match status" value="1"/>
</dbReference>
<feature type="domain" description="Alcohol dehydrogenase-like C-terminal" evidence="8">
    <location>
        <begin position="181"/>
        <end position="306"/>
    </location>
</feature>
<proteinExistence type="inferred from homology"/>
<dbReference type="AlphaFoldDB" id="A0AAW0QF66"/>
<keyword evidence="11" id="KW-1185">Reference proteome</keyword>
<keyword evidence="5" id="KW-0560">Oxidoreductase</keyword>
<name>A0AAW0QF66_9PEZI</name>
<reference evidence="10 11" key="1">
    <citation type="submission" date="2023-01" db="EMBL/GenBank/DDBJ databases">
        <title>Analysis of 21 Apiospora genomes using comparative genomics revels a genus with tremendous synthesis potential of carbohydrate active enzymes and secondary metabolites.</title>
        <authorList>
            <person name="Sorensen T."/>
        </authorList>
    </citation>
    <scope>NUCLEOTIDE SEQUENCE [LARGE SCALE GENOMIC DNA]</scope>
    <source>
        <strain evidence="10 11">CBS 117206</strain>
    </source>
</reference>
<dbReference type="Proteomes" id="UP001392437">
    <property type="component" value="Unassembled WGS sequence"/>
</dbReference>
<dbReference type="PANTHER" id="PTHR42940">
    <property type="entry name" value="ALCOHOL DEHYDROGENASE 1-RELATED"/>
    <property type="match status" value="1"/>
</dbReference>
<evidence type="ECO:0000256" key="4">
    <source>
        <dbReference type="ARBA" id="ARBA00022833"/>
    </source>
</evidence>
<comment type="similarity">
    <text evidence="2 7">Belongs to the zinc-containing alcohol dehydrogenase family.</text>
</comment>
<evidence type="ECO:0000256" key="2">
    <source>
        <dbReference type="ARBA" id="ARBA00008072"/>
    </source>
</evidence>
<evidence type="ECO:0000256" key="1">
    <source>
        <dbReference type="ARBA" id="ARBA00001947"/>
    </source>
</evidence>
<gene>
    <name evidence="10" type="ORF">PG999_010222</name>
</gene>
<dbReference type="EMBL" id="JAQQWP010000009">
    <property type="protein sequence ID" value="KAK8099848.1"/>
    <property type="molecule type" value="Genomic_DNA"/>
</dbReference>
<dbReference type="InterPro" id="IPR011032">
    <property type="entry name" value="GroES-like_sf"/>
</dbReference>
<keyword evidence="3 7" id="KW-0479">Metal-binding</keyword>
<organism evidence="10 11">
    <name type="scientific">Apiospora kogelbergensis</name>
    <dbReference type="NCBI Taxonomy" id="1337665"/>
    <lineage>
        <taxon>Eukaryota</taxon>
        <taxon>Fungi</taxon>
        <taxon>Dikarya</taxon>
        <taxon>Ascomycota</taxon>
        <taxon>Pezizomycotina</taxon>
        <taxon>Sordariomycetes</taxon>
        <taxon>Xylariomycetidae</taxon>
        <taxon>Amphisphaeriales</taxon>
        <taxon>Apiosporaceae</taxon>
        <taxon>Apiospora</taxon>
    </lineage>
</organism>
<dbReference type="PROSITE" id="PS00059">
    <property type="entry name" value="ADH_ZINC"/>
    <property type="match status" value="1"/>
</dbReference>
<evidence type="ECO:0000259" key="9">
    <source>
        <dbReference type="Pfam" id="PF08240"/>
    </source>
</evidence>
<sequence length="342" mass="35239">MSPSLPKTYKAAVIEKANAPLVIKELPLKSPGPKQVLVKVLACGVCHSDSGAQGGHFGNPFPLVPGHEIIGDVVALGEGVSRVTLGDRAGGPWHGGHDNACNQCARGMFQTCDNAQINGVTRDGGYAEYVLLREEAVVRLPKDTDPAAAAPLLCAGVTVFNGLRKLRVEQGGLVAVQGIGGLGHLAIQYASKMGYRVVAISSGASKRDFAHQLGAHAYIDSSACDAAAELRKMGGGGAAAIVATAPNPAAIGPMVAGLRVGGKLLVVAAAGPITVDSNTMLMRAASVVGWPSGHALDAEEAVQFAADHGIRCMVEKFTLEDANRAMEHCTSGKVRFRGVLVL</sequence>
<dbReference type="Pfam" id="PF00107">
    <property type="entry name" value="ADH_zinc_N"/>
    <property type="match status" value="1"/>
</dbReference>
<keyword evidence="4 7" id="KW-0862">Zinc</keyword>
<dbReference type="FunFam" id="3.40.50.720:FF:000039">
    <property type="entry name" value="Alcohol dehydrogenase AdhP"/>
    <property type="match status" value="1"/>
</dbReference>
<dbReference type="InterPro" id="IPR002328">
    <property type="entry name" value="ADH_Zn_CS"/>
</dbReference>
<dbReference type="GO" id="GO:0008270">
    <property type="term" value="F:zinc ion binding"/>
    <property type="evidence" value="ECO:0007669"/>
    <property type="project" value="InterPro"/>
</dbReference>
<dbReference type="PANTHER" id="PTHR42940:SF7">
    <property type="entry name" value="ALCOHOL DEHYDROGENASE-LIKE N-TERMINAL DOMAIN-CONTAINING PROTEIN"/>
    <property type="match status" value="1"/>
</dbReference>
<protein>
    <submittedName>
        <fullName evidence="10">Zinc-binding dehydrogenase</fullName>
    </submittedName>
</protein>
<evidence type="ECO:0000313" key="10">
    <source>
        <dbReference type="EMBL" id="KAK8099848.1"/>
    </source>
</evidence>
<dbReference type="SUPFAM" id="SSF50129">
    <property type="entry name" value="GroES-like"/>
    <property type="match status" value="1"/>
</dbReference>
<dbReference type="InterPro" id="IPR013149">
    <property type="entry name" value="ADH-like_C"/>
</dbReference>
<dbReference type="SUPFAM" id="SSF51735">
    <property type="entry name" value="NAD(P)-binding Rossmann-fold domains"/>
    <property type="match status" value="1"/>
</dbReference>
<dbReference type="GO" id="GO:0005737">
    <property type="term" value="C:cytoplasm"/>
    <property type="evidence" value="ECO:0007669"/>
    <property type="project" value="TreeGrafter"/>
</dbReference>
<evidence type="ECO:0000313" key="11">
    <source>
        <dbReference type="Proteomes" id="UP001392437"/>
    </source>
</evidence>
<evidence type="ECO:0000259" key="8">
    <source>
        <dbReference type="Pfam" id="PF00107"/>
    </source>
</evidence>
<comment type="caution">
    <text evidence="10">The sequence shown here is derived from an EMBL/GenBank/DDBJ whole genome shotgun (WGS) entry which is preliminary data.</text>
</comment>
<feature type="domain" description="Alcohol dehydrogenase-like N-terminal" evidence="9">
    <location>
        <begin position="32"/>
        <end position="142"/>
    </location>
</feature>
<comment type="cofactor">
    <cofactor evidence="1 7">
        <name>Zn(2+)</name>
        <dbReference type="ChEBI" id="CHEBI:29105"/>
    </cofactor>
</comment>
<evidence type="ECO:0000256" key="7">
    <source>
        <dbReference type="RuleBase" id="RU361277"/>
    </source>
</evidence>
<dbReference type="Gene3D" id="3.40.50.720">
    <property type="entry name" value="NAD(P)-binding Rossmann-like Domain"/>
    <property type="match status" value="1"/>
</dbReference>
<dbReference type="InterPro" id="IPR013154">
    <property type="entry name" value="ADH-like_N"/>
</dbReference>
<evidence type="ECO:0000256" key="5">
    <source>
        <dbReference type="ARBA" id="ARBA00023002"/>
    </source>
</evidence>
<evidence type="ECO:0000256" key="6">
    <source>
        <dbReference type="ARBA" id="ARBA00023027"/>
    </source>
</evidence>
<dbReference type="InterPro" id="IPR036291">
    <property type="entry name" value="NAD(P)-bd_dom_sf"/>
</dbReference>
<keyword evidence="6" id="KW-0520">NAD</keyword>
<dbReference type="Gene3D" id="3.90.180.10">
    <property type="entry name" value="Medium-chain alcohol dehydrogenases, catalytic domain"/>
    <property type="match status" value="1"/>
</dbReference>
<accession>A0AAW0QF66</accession>
<dbReference type="GO" id="GO:0004022">
    <property type="term" value="F:alcohol dehydrogenase (NAD+) activity"/>
    <property type="evidence" value="ECO:0007669"/>
    <property type="project" value="TreeGrafter"/>
</dbReference>
<evidence type="ECO:0000256" key="3">
    <source>
        <dbReference type="ARBA" id="ARBA00022723"/>
    </source>
</evidence>